<evidence type="ECO:0000256" key="4">
    <source>
        <dbReference type="PROSITE-ProRule" id="PRU00169"/>
    </source>
</evidence>
<dbReference type="InterPro" id="IPR004358">
    <property type="entry name" value="Sig_transdc_His_kin-like_C"/>
</dbReference>
<dbReference type="AlphaFoldDB" id="A0AAF1KPS1"/>
<evidence type="ECO:0000256" key="3">
    <source>
        <dbReference type="ARBA" id="ARBA00022553"/>
    </source>
</evidence>
<dbReference type="Pfam" id="PF00072">
    <property type="entry name" value="Response_reg"/>
    <property type="match status" value="1"/>
</dbReference>
<sequence length="564" mass="58911">MTPEATAAPIDEQLSLPFLPAAIDAPRPRRGRDVNARAMQRDVNAAALLREAAAALRPLFAAEEAGLAILDAAGQVVAANAGYALLAGGDAWATAGTAPPPAALVAPGEREALRHLIKAALDGPRAPAPIELRPADPNATPDACLLISCRRLRAEPGVLLRVADATHRRRLERELAEASRLQAVGALAGGVAHDFNNLLTAIIGSAEAVLAQAPPPETADEMARVMDAATRGGTLVRQLLAFARQQALRPRLVALDEAVHSLAVLLPRLLGGGVRLTLGLDAAGDGVIVDPGQLDQVLLNLSVNARDAMGGGGELRLATSRIRLRRPRTEAAGAIPAGDWAVLEVGDTGPGIPPEILPRIFEPFFTTRRESGGTGLGLATVHGIVQQSGGHLSVASDPGVGTVFRLWFPRQALETPVLTAPPSAATRPTTTQAHVLLVDDEPLIRRIAERTLVAAGHRVTLAEDAEAALDLLPEGARAPDLLLSDISMPGMDGVELAQRLQRRFPDLRVLLASGYSERLLGLDLDAARLRLLAKPYRAAELTEAVGALLAGVVDPAAVEGSATR</sequence>
<dbReference type="SMART" id="SM00448">
    <property type="entry name" value="REC"/>
    <property type="match status" value="1"/>
</dbReference>
<dbReference type="PANTHER" id="PTHR43065">
    <property type="entry name" value="SENSOR HISTIDINE KINASE"/>
    <property type="match status" value="1"/>
</dbReference>
<dbReference type="InterPro" id="IPR013656">
    <property type="entry name" value="PAS_4"/>
</dbReference>
<dbReference type="InterPro" id="IPR003594">
    <property type="entry name" value="HATPase_dom"/>
</dbReference>
<dbReference type="SMART" id="SM00388">
    <property type="entry name" value="HisKA"/>
    <property type="match status" value="1"/>
</dbReference>
<reference evidence="7" key="1">
    <citation type="submission" date="2020-01" db="EMBL/GenBank/DDBJ databases">
        <authorList>
            <person name="Rat A."/>
        </authorList>
    </citation>
    <scope>NUCLEOTIDE SEQUENCE</scope>
    <source>
        <strain evidence="7">LMG 28251</strain>
    </source>
</reference>
<dbReference type="Gene3D" id="3.30.565.10">
    <property type="entry name" value="Histidine kinase-like ATPase, C-terminal domain"/>
    <property type="match status" value="1"/>
</dbReference>
<evidence type="ECO:0000259" key="5">
    <source>
        <dbReference type="PROSITE" id="PS50109"/>
    </source>
</evidence>
<dbReference type="InterPro" id="IPR001789">
    <property type="entry name" value="Sig_transdc_resp-reg_receiver"/>
</dbReference>
<keyword evidence="3 4" id="KW-0597">Phosphoprotein</keyword>
<comment type="catalytic activity">
    <reaction evidence="1">
        <text>ATP + protein L-histidine = ADP + protein N-phospho-L-histidine.</text>
        <dbReference type="EC" id="2.7.13.3"/>
    </reaction>
</comment>
<feature type="modified residue" description="4-aspartylphosphate" evidence="4">
    <location>
        <position position="485"/>
    </location>
</feature>
<dbReference type="PROSITE" id="PS50109">
    <property type="entry name" value="HIS_KIN"/>
    <property type="match status" value="1"/>
</dbReference>
<dbReference type="PROSITE" id="PS50110">
    <property type="entry name" value="RESPONSE_REGULATORY"/>
    <property type="match status" value="1"/>
</dbReference>
<dbReference type="SUPFAM" id="SSF47384">
    <property type="entry name" value="Homodimeric domain of signal transducing histidine kinase"/>
    <property type="match status" value="1"/>
</dbReference>
<reference evidence="7" key="2">
    <citation type="journal article" date="2021" name="Syst. Appl. Microbiol.">
        <title>Roseomonas hellenica sp. nov., isolated from roots of wild-growing Alkanna tinctoria.</title>
        <authorList>
            <person name="Rat A."/>
            <person name="Naranjo H.D."/>
            <person name="Lebbe L."/>
            <person name="Cnockaert M."/>
            <person name="Krigas N."/>
            <person name="Grigoriadou K."/>
            <person name="Maloupa E."/>
            <person name="Willems A."/>
        </authorList>
    </citation>
    <scope>NUCLEOTIDE SEQUENCE</scope>
    <source>
        <strain evidence="7">LMG 28251</strain>
    </source>
</reference>
<dbReference type="GO" id="GO:0000155">
    <property type="term" value="F:phosphorelay sensor kinase activity"/>
    <property type="evidence" value="ECO:0007669"/>
    <property type="project" value="InterPro"/>
</dbReference>
<feature type="domain" description="Histidine kinase" evidence="5">
    <location>
        <begin position="190"/>
        <end position="412"/>
    </location>
</feature>
<dbReference type="SMART" id="SM00387">
    <property type="entry name" value="HATPase_c"/>
    <property type="match status" value="1"/>
</dbReference>
<evidence type="ECO:0000259" key="6">
    <source>
        <dbReference type="PROSITE" id="PS50110"/>
    </source>
</evidence>
<proteinExistence type="predicted"/>
<dbReference type="EC" id="2.7.13.3" evidence="2"/>
<dbReference type="Gene3D" id="3.30.450.20">
    <property type="entry name" value="PAS domain"/>
    <property type="match status" value="1"/>
</dbReference>
<dbReference type="InterPro" id="IPR003661">
    <property type="entry name" value="HisK_dim/P_dom"/>
</dbReference>
<name>A0AAF1KPS1_9PROT</name>
<evidence type="ECO:0000256" key="2">
    <source>
        <dbReference type="ARBA" id="ARBA00012438"/>
    </source>
</evidence>
<dbReference type="CDD" id="cd00082">
    <property type="entry name" value="HisKA"/>
    <property type="match status" value="1"/>
</dbReference>
<dbReference type="Pfam" id="PF00512">
    <property type="entry name" value="HisKA"/>
    <property type="match status" value="1"/>
</dbReference>
<dbReference type="InterPro" id="IPR005467">
    <property type="entry name" value="His_kinase_dom"/>
</dbReference>
<comment type="caution">
    <text evidence="7">The sequence shown here is derived from an EMBL/GenBank/DDBJ whole genome shotgun (WGS) entry which is preliminary data.</text>
</comment>
<dbReference type="Gene3D" id="1.10.287.130">
    <property type="match status" value="1"/>
</dbReference>
<feature type="domain" description="Response regulatory" evidence="6">
    <location>
        <begin position="434"/>
        <end position="549"/>
    </location>
</feature>
<dbReference type="InterPro" id="IPR036097">
    <property type="entry name" value="HisK_dim/P_sf"/>
</dbReference>
<dbReference type="InterPro" id="IPR011006">
    <property type="entry name" value="CheY-like_superfamily"/>
</dbReference>
<dbReference type="InterPro" id="IPR036890">
    <property type="entry name" value="HATPase_C_sf"/>
</dbReference>
<dbReference type="RefSeq" id="WP_211875247.1">
    <property type="nucleotide sequence ID" value="NZ_JAAEDH010000018.1"/>
</dbReference>
<dbReference type="SUPFAM" id="SSF52172">
    <property type="entry name" value="CheY-like"/>
    <property type="match status" value="1"/>
</dbReference>
<gene>
    <name evidence="7" type="ORF">GXW79_15045</name>
</gene>
<evidence type="ECO:0000313" key="8">
    <source>
        <dbReference type="Proteomes" id="UP001196068"/>
    </source>
</evidence>
<dbReference type="PANTHER" id="PTHR43065:SF42">
    <property type="entry name" value="TWO-COMPONENT SENSOR PPRA"/>
    <property type="match status" value="1"/>
</dbReference>
<protein>
    <recommendedName>
        <fullName evidence="2">histidine kinase</fullName>
        <ecNumber evidence="2">2.7.13.3</ecNumber>
    </recommendedName>
</protein>
<dbReference type="PRINTS" id="PR00344">
    <property type="entry name" value="BCTRLSENSOR"/>
</dbReference>
<keyword evidence="8" id="KW-1185">Reference proteome</keyword>
<dbReference type="Proteomes" id="UP001196068">
    <property type="component" value="Unassembled WGS sequence"/>
</dbReference>
<accession>A0AAF1KPS1</accession>
<dbReference type="SUPFAM" id="SSF55874">
    <property type="entry name" value="ATPase domain of HSP90 chaperone/DNA topoisomerase II/histidine kinase"/>
    <property type="match status" value="1"/>
</dbReference>
<dbReference type="Pfam" id="PF02518">
    <property type="entry name" value="HATPase_c"/>
    <property type="match status" value="1"/>
</dbReference>
<dbReference type="Gene3D" id="3.40.50.2300">
    <property type="match status" value="1"/>
</dbReference>
<organism evidence="7 8">
    <name type="scientific">Plastoroseomonas arctica</name>
    <dbReference type="NCBI Taxonomy" id="1509237"/>
    <lineage>
        <taxon>Bacteria</taxon>
        <taxon>Pseudomonadati</taxon>
        <taxon>Pseudomonadota</taxon>
        <taxon>Alphaproteobacteria</taxon>
        <taxon>Acetobacterales</taxon>
        <taxon>Acetobacteraceae</taxon>
        <taxon>Plastoroseomonas</taxon>
    </lineage>
</organism>
<evidence type="ECO:0000256" key="1">
    <source>
        <dbReference type="ARBA" id="ARBA00000085"/>
    </source>
</evidence>
<dbReference type="EMBL" id="JAAEDH010000018">
    <property type="protein sequence ID" value="MBR0656398.1"/>
    <property type="molecule type" value="Genomic_DNA"/>
</dbReference>
<evidence type="ECO:0000313" key="7">
    <source>
        <dbReference type="EMBL" id="MBR0656398.1"/>
    </source>
</evidence>
<dbReference type="Pfam" id="PF08448">
    <property type="entry name" value="PAS_4"/>
    <property type="match status" value="1"/>
</dbReference>